<dbReference type="InterPro" id="IPR050176">
    <property type="entry name" value="LTTR"/>
</dbReference>
<gene>
    <name evidence="6" type="primary">yofA_6</name>
    <name evidence="6" type="ORF">LAL4801_03029</name>
</gene>
<dbReference type="STRING" id="187304.B0E33_08130"/>
<evidence type="ECO:0000259" key="5">
    <source>
        <dbReference type="PROSITE" id="PS50931"/>
    </source>
</evidence>
<dbReference type="Proteomes" id="UP000048926">
    <property type="component" value="Unassembled WGS sequence"/>
</dbReference>
<dbReference type="AlphaFoldDB" id="A0A0M6Y4G3"/>
<dbReference type="FunFam" id="1.10.10.10:FF:000001">
    <property type="entry name" value="LysR family transcriptional regulator"/>
    <property type="match status" value="1"/>
</dbReference>
<evidence type="ECO:0000256" key="1">
    <source>
        <dbReference type="ARBA" id="ARBA00009437"/>
    </source>
</evidence>
<dbReference type="PANTHER" id="PTHR30579">
    <property type="entry name" value="TRANSCRIPTIONAL REGULATOR"/>
    <property type="match status" value="1"/>
</dbReference>
<evidence type="ECO:0000313" key="6">
    <source>
        <dbReference type="EMBL" id="CTQ44584.1"/>
    </source>
</evidence>
<dbReference type="Gene3D" id="3.40.190.10">
    <property type="entry name" value="Periplasmic binding protein-like II"/>
    <property type="match status" value="2"/>
</dbReference>
<dbReference type="SUPFAM" id="SSF46785">
    <property type="entry name" value="Winged helix' DNA-binding domain"/>
    <property type="match status" value="1"/>
</dbReference>
<keyword evidence="7" id="KW-1185">Reference proteome</keyword>
<dbReference type="SUPFAM" id="SSF53850">
    <property type="entry name" value="Periplasmic binding protein-like II"/>
    <property type="match status" value="1"/>
</dbReference>
<protein>
    <submittedName>
        <fullName evidence="6">HTH-type transcriptional regulator YofA</fullName>
    </submittedName>
</protein>
<keyword evidence="2" id="KW-0805">Transcription regulation</keyword>
<dbReference type="RefSeq" id="WP_055657405.1">
    <property type="nucleotide sequence ID" value="NZ_CXST01000002.1"/>
</dbReference>
<dbReference type="InterPro" id="IPR036388">
    <property type="entry name" value="WH-like_DNA-bd_sf"/>
</dbReference>
<evidence type="ECO:0000256" key="3">
    <source>
        <dbReference type="ARBA" id="ARBA00023125"/>
    </source>
</evidence>
<dbReference type="GO" id="GO:0003700">
    <property type="term" value="F:DNA-binding transcription factor activity"/>
    <property type="evidence" value="ECO:0007669"/>
    <property type="project" value="InterPro"/>
</dbReference>
<dbReference type="InterPro" id="IPR036390">
    <property type="entry name" value="WH_DNA-bd_sf"/>
</dbReference>
<proteinExistence type="inferred from homology"/>
<keyword evidence="3" id="KW-0238">DNA-binding</keyword>
<dbReference type="GO" id="GO:0003677">
    <property type="term" value="F:DNA binding"/>
    <property type="evidence" value="ECO:0007669"/>
    <property type="project" value="UniProtKB-KW"/>
</dbReference>
<dbReference type="PROSITE" id="PS50931">
    <property type="entry name" value="HTH_LYSR"/>
    <property type="match status" value="1"/>
</dbReference>
<dbReference type="OrthoDB" id="9803735at2"/>
<feature type="domain" description="HTH lysR-type" evidence="5">
    <location>
        <begin position="4"/>
        <end position="61"/>
    </location>
</feature>
<dbReference type="PANTHER" id="PTHR30579:SF7">
    <property type="entry name" value="HTH-TYPE TRANSCRIPTIONAL REGULATOR LRHA-RELATED"/>
    <property type="match status" value="1"/>
</dbReference>
<comment type="similarity">
    <text evidence="1">Belongs to the LysR transcriptional regulatory family.</text>
</comment>
<organism evidence="6 7">
    <name type="scientific">Roseibium aggregatum</name>
    <dbReference type="NCBI Taxonomy" id="187304"/>
    <lineage>
        <taxon>Bacteria</taxon>
        <taxon>Pseudomonadati</taxon>
        <taxon>Pseudomonadota</taxon>
        <taxon>Alphaproteobacteria</taxon>
        <taxon>Hyphomicrobiales</taxon>
        <taxon>Stappiaceae</taxon>
        <taxon>Roseibium</taxon>
    </lineage>
</organism>
<dbReference type="Gene3D" id="1.10.10.10">
    <property type="entry name" value="Winged helix-like DNA-binding domain superfamily/Winged helix DNA-binding domain"/>
    <property type="match status" value="1"/>
</dbReference>
<dbReference type="Pfam" id="PF00126">
    <property type="entry name" value="HTH_1"/>
    <property type="match status" value="1"/>
</dbReference>
<dbReference type="Pfam" id="PF03466">
    <property type="entry name" value="LysR_substrate"/>
    <property type="match status" value="1"/>
</dbReference>
<dbReference type="KEGG" id="lagg:B0E33_08130"/>
<dbReference type="PRINTS" id="PR00039">
    <property type="entry name" value="HTHLYSR"/>
</dbReference>
<dbReference type="EMBL" id="CXST01000002">
    <property type="protein sequence ID" value="CTQ44584.1"/>
    <property type="molecule type" value="Genomic_DNA"/>
</dbReference>
<dbReference type="InterPro" id="IPR005119">
    <property type="entry name" value="LysR_subst-bd"/>
</dbReference>
<accession>A0A0M6Y4G3</accession>
<evidence type="ECO:0000256" key="2">
    <source>
        <dbReference type="ARBA" id="ARBA00023015"/>
    </source>
</evidence>
<evidence type="ECO:0000313" key="7">
    <source>
        <dbReference type="Proteomes" id="UP000048926"/>
    </source>
</evidence>
<keyword evidence="4" id="KW-0804">Transcription</keyword>
<reference evidence="7" key="1">
    <citation type="submission" date="2015-07" db="EMBL/GenBank/DDBJ databases">
        <authorList>
            <person name="Rodrigo-Torres Lidia"/>
            <person name="Arahal R.David."/>
        </authorList>
    </citation>
    <scope>NUCLEOTIDE SEQUENCE [LARGE SCALE GENOMIC DNA]</scope>
    <source>
        <strain evidence="7">CECT 4801</strain>
    </source>
</reference>
<evidence type="ECO:0000256" key="4">
    <source>
        <dbReference type="ARBA" id="ARBA00023163"/>
    </source>
</evidence>
<name>A0A0M6Y4G3_9HYPH</name>
<sequence length="279" mass="30204">MTDLDMDLLRAFVRVAETGSFTRAGQMTGASQSAVSVKIKKLEDRLGSALLSRSPRSVRLTSFGARFLSDARSLIDLHDRVTARVSGPSVQKRLRCGISDHAAGGRLPEIIASLSKALPEHRLHVAVGYSDTLYNDFKAGLFSAIMVRSEDVEGTGHMAFEENLVWTAARDFTWETGTPFPLVALSETCALRRLATGTLKDAGIVFEDAFTGTGVGAIQGAVSAGLGIACLDRRNIPEGCREVGELYRLPELPKTRMTLFCREDPTIVSAILQVFRDAA</sequence>
<dbReference type="InterPro" id="IPR000847">
    <property type="entry name" value="LysR_HTH_N"/>
</dbReference>